<keyword evidence="1" id="KW-0328">Glycosyltransferase</keyword>
<evidence type="ECO:0000313" key="4">
    <source>
        <dbReference type="EMBL" id="PWK17726.1"/>
    </source>
</evidence>
<organism evidence="4 5">
    <name type="scientific">Xanthomarina spongicola</name>
    <dbReference type="NCBI Taxonomy" id="570520"/>
    <lineage>
        <taxon>Bacteria</taxon>
        <taxon>Pseudomonadati</taxon>
        <taxon>Bacteroidota</taxon>
        <taxon>Flavobacteriia</taxon>
        <taxon>Flavobacteriales</taxon>
        <taxon>Flavobacteriaceae</taxon>
        <taxon>Xanthomarina</taxon>
    </lineage>
</organism>
<evidence type="ECO:0000259" key="3">
    <source>
        <dbReference type="Pfam" id="PF00535"/>
    </source>
</evidence>
<reference evidence="4 5" key="1">
    <citation type="submission" date="2018-05" db="EMBL/GenBank/DDBJ databases">
        <title>Genomic Encyclopedia of Archaeal and Bacterial Type Strains, Phase II (KMG-II): from individual species to whole genera.</title>
        <authorList>
            <person name="Goeker M."/>
        </authorList>
    </citation>
    <scope>NUCLEOTIDE SEQUENCE [LARGE SCALE GENOMIC DNA]</scope>
    <source>
        <strain evidence="4 5">DSM 22637</strain>
    </source>
</reference>
<accession>A0A316DJC1</accession>
<dbReference type="SUPFAM" id="SSF53448">
    <property type="entry name" value="Nucleotide-diphospho-sugar transferases"/>
    <property type="match status" value="1"/>
</dbReference>
<name>A0A316DJC1_9FLAO</name>
<protein>
    <submittedName>
        <fullName evidence="4">Glycosyltransferase involved in cell wall biosynthesis</fullName>
    </submittedName>
</protein>
<evidence type="ECO:0000256" key="2">
    <source>
        <dbReference type="ARBA" id="ARBA00022679"/>
    </source>
</evidence>
<dbReference type="OrthoDB" id="396512at2"/>
<evidence type="ECO:0000256" key="1">
    <source>
        <dbReference type="ARBA" id="ARBA00022676"/>
    </source>
</evidence>
<dbReference type="AlphaFoldDB" id="A0A316DJC1"/>
<proteinExistence type="predicted"/>
<feature type="domain" description="Glycosyltransferase 2-like" evidence="3">
    <location>
        <begin position="7"/>
        <end position="174"/>
    </location>
</feature>
<dbReference type="InterPro" id="IPR029044">
    <property type="entry name" value="Nucleotide-diphossugar_trans"/>
</dbReference>
<dbReference type="Pfam" id="PF00535">
    <property type="entry name" value="Glycos_transf_2"/>
    <property type="match status" value="1"/>
</dbReference>
<sequence>MSHPLVSIIVPCYNVEAFINKSLESIYAQTYGNWECILIDDGSKDRTKQEIDAWLKKDSRFKYFYQDNQGLSGARNTGLQKAGGEFVYFFDSDDLLDAITLDNLLSLVEDDIDIVIGKNAITQGQTNKIADFLEHYSQPLKKLNNQNKKLIKLVVENPIICVAWNKLYRKEFLDTHKLIFKKGILHEDELWFFETLFHARAIIFNDKTTYYYNVANVNSITNNFGIRNLESYLEIIEFINESYYKNDSTELTSIYITHLKIKAIQHCFKKLNKQDKQKATPKIKTCFDNIQPNRHSQILDFSFEDLHYHFKIAEVLEPNNILKFLRYFNSSKFFRKIKSKVLFQKALKINSSKNRSVNKVY</sequence>
<dbReference type="PANTHER" id="PTHR22916:SF51">
    <property type="entry name" value="GLYCOSYLTRANSFERASE EPSH-RELATED"/>
    <property type="match status" value="1"/>
</dbReference>
<keyword evidence="5" id="KW-1185">Reference proteome</keyword>
<keyword evidence="2 4" id="KW-0808">Transferase</keyword>
<dbReference type="Gene3D" id="3.90.550.10">
    <property type="entry name" value="Spore Coat Polysaccharide Biosynthesis Protein SpsA, Chain A"/>
    <property type="match status" value="1"/>
</dbReference>
<evidence type="ECO:0000313" key="5">
    <source>
        <dbReference type="Proteomes" id="UP000245430"/>
    </source>
</evidence>
<dbReference type="Proteomes" id="UP000245430">
    <property type="component" value="Unassembled WGS sequence"/>
</dbReference>
<comment type="caution">
    <text evidence="4">The sequence shown here is derived from an EMBL/GenBank/DDBJ whole genome shotgun (WGS) entry which is preliminary data.</text>
</comment>
<dbReference type="EMBL" id="QGGP01000007">
    <property type="protein sequence ID" value="PWK17726.1"/>
    <property type="molecule type" value="Genomic_DNA"/>
</dbReference>
<dbReference type="CDD" id="cd00761">
    <property type="entry name" value="Glyco_tranf_GTA_type"/>
    <property type="match status" value="1"/>
</dbReference>
<dbReference type="GO" id="GO:0016758">
    <property type="term" value="F:hexosyltransferase activity"/>
    <property type="evidence" value="ECO:0007669"/>
    <property type="project" value="UniProtKB-ARBA"/>
</dbReference>
<gene>
    <name evidence="4" type="ORF">LX78_02517</name>
</gene>
<dbReference type="PANTHER" id="PTHR22916">
    <property type="entry name" value="GLYCOSYLTRANSFERASE"/>
    <property type="match status" value="1"/>
</dbReference>
<dbReference type="RefSeq" id="WP_109682995.1">
    <property type="nucleotide sequence ID" value="NZ_QGGP01000007.1"/>
</dbReference>
<dbReference type="InterPro" id="IPR001173">
    <property type="entry name" value="Glyco_trans_2-like"/>
</dbReference>